<evidence type="ECO:0000313" key="2">
    <source>
        <dbReference type="WBParaSite" id="ES5_v2.g26030.t1"/>
    </source>
</evidence>
<evidence type="ECO:0000313" key="1">
    <source>
        <dbReference type="Proteomes" id="UP000887579"/>
    </source>
</evidence>
<dbReference type="WBParaSite" id="ES5_v2.g26030.t1">
    <property type="protein sequence ID" value="ES5_v2.g26030.t1"/>
    <property type="gene ID" value="ES5_v2.g26030"/>
</dbReference>
<protein>
    <submittedName>
        <fullName evidence="2">Katanin p80 subunit C-terminal domain-containing protein</fullName>
    </submittedName>
</protein>
<organism evidence="1 2">
    <name type="scientific">Panagrolaimus sp. ES5</name>
    <dbReference type="NCBI Taxonomy" id="591445"/>
    <lineage>
        <taxon>Eukaryota</taxon>
        <taxon>Metazoa</taxon>
        <taxon>Ecdysozoa</taxon>
        <taxon>Nematoda</taxon>
        <taxon>Chromadorea</taxon>
        <taxon>Rhabditida</taxon>
        <taxon>Tylenchina</taxon>
        <taxon>Panagrolaimomorpha</taxon>
        <taxon>Panagrolaimoidea</taxon>
        <taxon>Panagrolaimidae</taxon>
        <taxon>Panagrolaimus</taxon>
    </lineage>
</organism>
<accession>A0AC34G8T1</accession>
<reference evidence="2" key="1">
    <citation type="submission" date="2022-11" db="UniProtKB">
        <authorList>
            <consortium name="WormBaseParasite"/>
        </authorList>
    </citation>
    <scope>IDENTIFICATION</scope>
</reference>
<dbReference type="Proteomes" id="UP000887579">
    <property type="component" value="Unplaced"/>
</dbReference>
<name>A0AC34G8T1_9BILA</name>
<sequence length="345" mass="38354">QLLHPRVTDEEIVSPLSPIAQIESKFDPPCSPTFIQSEDDPEAIKIPSPIMLSPTKTSSDCEPLIRKLPRSTSTSRSNLLKHSSPKKTPSPSLTANGSLRARSSSTHSIHATVQRTDSGGGPERKNKEQLPPKAPPPAPPQSRQQRQMPNQSATPTPDRTRRSSASRRLSGCKSFDEMKSSSNNFITTLKNRKNGIQRVKTTMKSRNNNEDEVFDEAISLQDKIVFVHLLQQLASKPINLKLAARILPEIRFLLSHKNSSFIDTALDILDATVTQLKDSIKQGLASNAQSIGVDIAAEQRQLLCIKCKEALTEIYVNIHFLTPKFNEEQNLYFNSIVDKFIELVS</sequence>
<proteinExistence type="predicted"/>